<comment type="catalytic activity">
    <reaction evidence="1">
        <text>9-ribosyl-trans-zeatin 5'-phosphate + H2O = trans-zeatin + D-ribose 5-phosphate</text>
        <dbReference type="Rhea" id="RHEA:48564"/>
        <dbReference type="ChEBI" id="CHEBI:15377"/>
        <dbReference type="ChEBI" id="CHEBI:16522"/>
        <dbReference type="ChEBI" id="CHEBI:78346"/>
        <dbReference type="ChEBI" id="CHEBI:87947"/>
        <dbReference type="EC" id="3.2.2.n1"/>
    </reaction>
</comment>
<keyword evidence="1" id="KW-0378">Hydrolase</keyword>
<organism evidence="2 3">
    <name type="scientific">Aeriscardovia aeriphila</name>
    <dbReference type="NCBI Taxonomy" id="218139"/>
    <lineage>
        <taxon>Bacteria</taxon>
        <taxon>Bacillati</taxon>
        <taxon>Actinomycetota</taxon>
        <taxon>Actinomycetes</taxon>
        <taxon>Bifidobacteriales</taxon>
        <taxon>Bifidobacteriaceae</taxon>
        <taxon>Aeriscardovia</taxon>
    </lineage>
</organism>
<keyword evidence="1" id="KW-0203">Cytokinin biosynthesis</keyword>
<protein>
    <recommendedName>
        <fullName evidence="1">Cytokinin riboside 5'-monophosphate phosphoribohydrolase</fullName>
        <ecNumber evidence="1">3.2.2.n1</ecNumber>
    </recommendedName>
</protein>
<keyword evidence="3" id="KW-1185">Reference proteome</keyword>
<dbReference type="AlphaFoldDB" id="A0A261FA09"/>
<dbReference type="RefSeq" id="WP_094689476.1">
    <property type="nucleotide sequence ID" value="NZ_JACBYZ010000001.1"/>
</dbReference>
<proteinExistence type="inferred from homology"/>
<evidence type="ECO:0000313" key="2">
    <source>
        <dbReference type="EMBL" id="OZG55875.1"/>
    </source>
</evidence>
<comment type="similarity">
    <text evidence="1">Belongs to the LOG family.</text>
</comment>
<dbReference type="PANTHER" id="PTHR43393:SF2">
    <property type="entry name" value="CYTOKININ RIBOSIDE 5'-MONOPHOSPHATE PHOSPHORIBOHYDROLASE"/>
    <property type="match status" value="1"/>
</dbReference>
<dbReference type="NCBIfam" id="TIGR00730">
    <property type="entry name" value="Rossman fold protein, TIGR00730 family"/>
    <property type="match status" value="1"/>
</dbReference>
<dbReference type="SUPFAM" id="SSF102405">
    <property type="entry name" value="MCP/YpsA-like"/>
    <property type="match status" value="1"/>
</dbReference>
<dbReference type="EC" id="3.2.2.n1" evidence="1"/>
<gene>
    <name evidence="2" type="ORF">AEAE_0363</name>
</gene>
<sequence length="255" mass="28017">MDAVNNSSPQRDDAQNSMGETYYAGPVLMRGRMIPHETATSRLLGEESSTNWLHEDPWRVLKIQSEFVDGFSTLAELGPAVAVFGSARTKPGDEVYELCEQIGRTLAERGMGVITGGGPGCMEAANKGAALAGGVSVGLGIELPHEKELNQYVNLGLKFQYFFVRKVMFAKYARGLIVTPGGFGTLDEMFEMLTLIQTHKTRRSPVVLVGSRYWQGLLDWVRTTALEAHMISASDLDLIRVTDDPQQAVDWACEQ</sequence>
<dbReference type="GO" id="GO:0102682">
    <property type="term" value="F:cytokinin riboside 5'-monophosphate phosphoribohydrolase activity"/>
    <property type="evidence" value="ECO:0007669"/>
    <property type="project" value="RHEA"/>
</dbReference>
<dbReference type="OrthoDB" id="9801098at2"/>
<reference evidence="2 3" key="1">
    <citation type="journal article" date="2017" name="BMC Genomics">
        <title>Comparative genomic and phylogenomic analyses of the Bifidobacteriaceae family.</title>
        <authorList>
            <person name="Lugli G.A."/>
            <person name="Milani C."/>
            <person name="Turroni F."/>
            <person name="Duranti S."/>
            <person name="Mancabelli L."/>
            <person name="Mangifesta M."/>
            <person name="Ferrario C."/>
            <person name="Modesto M."/>
            <person name="Mattarelli P."/>
            <person name="Jiri K."/>
            <person name="van Sinderen D."/>
            <person name="Ventura M."/>
        </authorList>
    </citation>
    <scope>NUCLEOTIDE SEQUENCE [LARGE SCALE GENOMIC DNA]</scope>
    <source>
        <strain evidence="2 3">LMG 21773</strain>
    </source>
</reference>
<comment type="caution">
    <text evidence="2">The sequence shown here is derived from an EMBL/GenBank/DDBJ whole genome shotgun (WGS) entry which is preliminary data.</text>
</comment>
<name>A0A261FA09_9BIFI</name>
<dbReference type="Pfam" id="PF03641">
    <property type="entry name" value="Lysine_decarbox"/>
    <property type="match status" value="1"/>
</dbReference>
<dbReference type="Proteomes" id="UP000228976">
    <property type="component" value="Unassembled WGS sequence"/>
</dbReference>
<dbReference type="InterPro" id="IPR031100">
    <property type="entry name" value="LOG_fam"/>
</dbReference>
<accession>A0A261FA09</accession>
<dbReference type="InterPro" id="IPR052341">
    <property type="entry name" value="LOG_family_nucleotidases"/>
</dbReference>
<dbReference type="Gene3D" id="3.40.50.450">
    <property type="match status" value="1"/>
</dbReference>
<dbReference type="GO" id="GO:0003677">
    <property type="term" value="F:DNA binding"/>
    <property type="evidence" value="ECO:0007669"/>
    <property type="project" value="UniProtKB-KW"/>
</dbReference>
<dbReference type="PANTHER" id="PTHR43393">
    <property type="entry name" value="CYTOKININ RIBOSIDE 5'-MONOPHOSPHATE PHOSPHORIBOHYDROLASE"/>
    <property type="match status" value="1"/>
</dbReference>
<evidence type="ECO:0000313" key="3">
    <source>
        <dbReference type="Proteomes" id="UP000228976"/>
    </source>
</evidence>
<dbReference type="InterPro" id="IPR005269">
    <property type="entry name" value="LOG"/>
</dbReference>
<dbReference type="EMBL" id="MWWU01000002">
    <property type="protein sequence ID" value="OZG55875.1"/>
    <property type="molecule type" value="Genomic_DNA"/>
</dbReference>
<keyword evidence="2" id="KW-0238">DNA-binding</keyword>
<comment type="catalytic activity">
    <reaction evidence="1">
        <text>N(6)-(dimethylallyl)adenosine 5'-phosphate + H2O = N(6)-dimethylallyladenine + D-ribose 5-phosphate</text>
        <dbReference type="Rhea" id="RHEA:48560"/>
        <dbReference type="ChEBI" id="CHEBI:15377"/>
        <dbReference type="ChEBI" id="CHEBI:17660"/>
        <dbReference type="ChEBI" id="CHEBI:57526"/>
        <dbReference type="ChEBI" id="CHEBI:78346"/>
        <dbReference type="EC" id="3.2.2.n1"/>
    </reaction>
</comment>
<evidence type="ECO:0000256" key="1">
    <source>
        <dbReference type="RuleBase" id="RU363015"/>
    </source>
</evidence>
<dbReference type="GO" id="GO:0005829">
    <property type="term" value="C:cytosol"/>
    <property type="evidence" value="ECO:0007669"/>
    <property type="project" value="TreeGrafter"/>
</dbReference>
<dbReference type="GO" id="GO:0009691">
    <property type="term" value="P:cytokinin biosynthetic process"/>
    <property type="evidence" value="ECO:0007669"/>
    <property type="project" value="UniProtKB-UniRule"/>
</dbReference>